<organism evidence="2 3">
    <name type="scientific">Cyphellophora attinorum</name>
    <dbReference type="NCBI Taxonomy" id="1664694"/>
    <lineage>
        <taxon>Eukaryota</taxon>
        <taxon>Fungi</taxon>
        <taxon>Dikarya</taxon>
        <taxon>Ascomycota</taxon>
        <taxon>Pezizomycotina</taxon>
        <taxon>Eurotiomycetes</taxon>
        <taxon>Chaetothyriomycetidae</taxon>
        <taxon>Chaetothyriales</taxon>
        <taxon>Cyphellophoraceae</taxon>
        <taxon>Cyphellophora</taxon>
    </lineage>
</organism>
<dbReference type="GeneID" id="28738254"/>
<gene>
    <name evidence="2" type="ORF">AB675_611</name>
</gene>
<dbReference type="InterPro" id="IPR045632">
    <property type="entry name" value="DUF6314"/>
</dbReference>
<evidence type="ECO:0000259" key="1">
    <source>
        <dbReference type="Pfam" id="PF19834"/>
    </source>
</evidence>
<evidence type="ECO:0000313" key="3">
    <source>
        <dbReference type="Proteomes" id="UP000038010"/>
    </source>
</evidence>
<accession>A0A0N1P292</accession>
<dbReference type="AlphaFoldDB" id="A0A0N1P292"/>
<proteinExistence type="predicted"/>
<reference evidence="2 3" key="1">
    <citation type="submission" date="2015-06" db="EMBL/GenBank/DDBJ databases">
        <title>Draft genome of the ant-associated black yeast Phialophora attae CBS 131958.</title>
        <authorList>
            <person name="Moreno L.F."/>
            <person name="Stielow B.J."/>
            <person name="de Hoog S."/>
            <person name="Vicente V.A."/>
            <person name="Weiss V.A."/>
            <person name="de Vries M."/>
            <person name="Cruz L.M."/>
            <person name="Souza E.M."/>
        </authorList>
    </citation>
    <scope>NUCLEOTIDE SEQUENCE [LARGE SCALE GENOMIC DNA]</scope>
    <source>
        <strain evidence="2 3">CBS 131958</strain>
    </source>
</reference>
<keyword evidence="3" id="KW-1185">Reference proteome</keyword>
<dbReference type="RefSeq" id="XP_018005446.1">
    <property type="nucleotide sequence ID" value="XM_018146385.1"/>
</dbReference>
<protein>
    <recommendedName>
        <fullName evidence="1">DUF6314 domain-containing protein</fullName>
    </recommendedName>
</protein>
<evidence type="ECO:0000313" key="2">
    <source>
        <dbReference type="EMBL" id="KPI45483.1"/>
    </source>
</evidence>
<comment type="caution">
    <text evidence="2">The sequence shown here is derived from an EMBL/GenBank/DDBJ whole genome shotgun (WGS) entry which is preliminary data.</text>
</comment>
<dbReference type="EMBL" id="LFJN01000001">
    <property type="protein sequence ID" value="KPI45483.1"/>
    <property type="molecule type" value="Genomic_DNA"/>
</dbReference>
<name>A0A0N1P292_9EURO</name>
<dbReference type="OrthoDB" id="66881at2759"/>
<sequence>MSRVTSPKVLFDSLAGTWTLSRDLESANVNEPNGKCLGTATFTSRQSSPVLDANGKLQVAEAEMLYHEQGEFQLPSMIKVPFSKKYVWKLSKSEDSKDGKISVWFTKPGSEATDYLFHDIHISVTEGTNEPSLIQGSGGHLCVDDFYSTAYEFSTDLDERIQSWKTVHEVRGPKKDQVLTTNFSRG</sequence>
<dbReference type="Proteomes" id="UP000038010">
    <property type="component" value="Unassembled WGS sequence"/>
</dbReference>
<feature type="domain" description="DUF6314" evidence="1">
    <location>
        <begin position="14"/>
        <end position="185"/>
    </location>
</feature>
<dbReference type="Pfam" id="PF19834">
    <property type="entry name" value="DUF6314"/>
    <property type="match status" value="1"/>
</dbReference>
<dbReference type="VEuPathDB" id="FungiDB:AB675_611"/>